<dbReference type="InterPro" id="IPR053144">
    <property type="entry name" value="Acetyltransferase_Butenolide"/>
</dbReference>
<dbReference type="SUPFAM" id="SSF55729">
    <property type="entry name" value="Acyl-CoA N-acyltransferases (Nat)"/>
    <property type="match status" value="1"/>
</dbReference>
<dbReference type="InterPro" id="IPR000182">
    <property type="entry name" value="GNAT_dom"/>
</dbReference>
<dbReference type="AlphaFoldDB" id="A0A1G7CCX8"/>
<sequence>MGSEDYTISSDPDRLDRDWIHEAISTDTYWATGRSREDMDRAIEHSLPYGLYDGTGRQLAFARLVTDQTYFAWLSDVYVDRSARGKGVGKLLMRHLVEETEKMNLRRVMLATSDAQGLYGQFDFTEIDDDYAWMYRVRPGRD</sequence>
<dbReference type="Gene3D" id="3.40.630.30">
    <property type="match status" value="1"/>
</dbReference>
<dbReference type="RefSeq" id="WP_091040042.1">
    <property type="nucleotide sequence ID" value="NZ_FNAD01000019.1"/>
</dbReference>
<dbReference type="Proteomes" id="UP000198949">
    <property type="component" value="Unassembled WGS sequence"/>
</dbReference>
<name>A0A1G7CCX8_9ACTN</name>
<protein>
    <submittedName>
        <fullName evidence="2">N-acetylglutamate synthase, GNAT family</fullName>
    </submittedName>
</protein>
<accession>A0A1G7CCX8</accession>
<dbReference type="CDD" id="cd04301">
    <property type="entry name" value="NAT_SF"/>
    <property type="match status" value="1"/>
</dbReference>
<dbReference type="GO" id="GO:0016747">
    <property type="term" value="F:acyltransferase activity, transferring groups other than amino-acyl groups"/>
    <property type="evidence" value="ECO:0007669"/>
    <property type="project" value="InterPro"/>
</dbReference>
<organism evidence="2 3">
    <name type="scientific">Glycomyces harbinensis</name>
    <dbReference type="NCBI Taxonomy" id="58114"/>
    <lineage>
        <taxon>Bacteria</taxon>
        <taxon>Bacillati</taxon>
        <taxon>Actinomycetota</taxon>
        <taxon>Actinomycetes</taxon>
        <taxon>Glycomycetales</taxon>
        <taxon>Glycomycetaceae</taxon>
        <taxon>Glycomyces</taxon>
    </lineage>
</organism>
<dbReference type="PANTHER" id="PTHR43233:SF1">
    <property type="entry name" value="FAMILY N-ACETYLTRANSFERASE, PUTATIVE (AFU_ORTHOLOGUE AFUA_6G03350)-RELATED"/>
    <property type="match status" value="1"/>
</dbReference>
<dbReference type="EMBL" id="FNAD01000019">
    <property type="protein sequence ID" value="SDE36566.1"/>
    <property type="molecule type" value="Genomic_DNA"/>
</dbReference>
<feature type="domain" description="N-acetyltransferase" evidence="1">
    <location>
        <begin position="6"/>
        <end position="139"/>
    </location>
</feature>
<dbReference type="InterPro" id="IPR016181">
    <property type="entry name" value="Acyl_CoA_acyltransferase"/>
</dbReference>
<evidence type="ECO:0000259" key="1">
    <source>
        <dbReference type="PROSITE" id="PS51186"/>
    </source>
</evidence>
<reference evidence="3" key="1">
    <citation type="submission" date="2016-10" db="EMBL/GenBank/DDBJ databases">
        <authorList>
            <person name="Varghese N."/>
            <person name="Submissions S."/>
        </authorList>
    </citation>
    <scope>NUCLEOTIDE SEQUENCE [LARGE SCALE GENOMIC DNA]</scope>
    <source>
        <strain evidence="3">CGMCC 4.3516</strain>
    </source>
</reference>
<dbReference type="PROSITE" id="PS51186">
    <property type="entry name" value="GNAT"/>
    <property type="match status" value="1"/>
</dbReference>
<keyword evidence="3" id="KW-1185">Reference proteome</keyword>
<evidence type="ECO:0000313" key="2">
    <source>
        <dbReference type="EMBL" id="SDE36566.1"/>
    </source>
</evidence>
<dbReference type="OrthoDB" id="3216107at2"/>
<dbReference type="STRING" id="58114.SAMN05216270_11963"/>
<proteinExistence type="predicted"/>
<gene>
    <name evidence="2" type="ORF">SAMN05216270_11963</name>
</gene>
<dbReference type="PANTHER" id="PTHR43233">
    <property type="entry name" value="FAMILY N-ACETYLTRANSFERASE, PUTATIVE (AFU_ORTHOLOGUE AFUA_6G03350)-RELATED"/>
    <property type="match status" value="1"/>
</dbReference>
<dbReference type="Pfam" id="PF00583">
    <property type="entry name" value="Acetyltransf_1"/>
    <property type="match status" value="1"/>
</dbReference>
<evidence type="ECO:0000313" key="3">
    <source>
        <dbReference type="Proteomes" id="UP000198949"/>
    </source>
</evidence>